<dbReference type="RefSeq" id="WP_151115838.1">
    <property type="nucleotide sequence ID" value="NZ_CP042582.1"/>
</dbReference>
<name>A0A5J6MUN2_9PROT</name>
<keyword evidence="2" id="KW-0472">Membrane</keyword>
<gene>
    <name evidence="3" type="ORF">FRZ61_12870</name>
</gene>
<keyword evidence="4" id="KW-1185">Reference proteome</keyword>
<feature type="region of interest" description="Disordered" evidence="1">
    <location>
        <begin position="1"/>
        <end position="43"/>
    </location>
</feature>
<protein>
    <submittedName>
        <fullName evidence="3">Uncharacterized protein</fullName>
    </submittedName>
</protein>
<feature type="transmembrane region" description="Helical" evidence="2">
    <location>
        <begin position="52"/>
        <end position="73"/>
    </location>
</feature>
<feature type="region of interest" description="Disordered" evidence="1">
    <location>
        <begin position="128"/>
        <end position="150"/>
    </location>
</feature>
<feature type="compositionally biased region" description="Basic and acidic residues" evidence="1">
    <location>
        <begin position="128"/>
        <end position="141"/>
    </location>
</feature>
<accession>A0A5J6MUN2</accession>
<dbReference type="EMBL" id="CP042582">
    <property type="protein sequence ID" value="QEX21362.1"/>
    <property type="molecule type" value="Genomic_DNA"/>
</dbReference>
<dbReference type="AlphaFoldDB" id="A0A5J6MUN2"/>
<evidence type="ECO:0000256" key="2">
    <source>
        <dbReference type="SAM" id="Phobius"/>
    </source>
</evidence>
<reference evidence="3 4" key="1">
    <citation type="submission" date="2019-08" db="EMBL/GenBank/DDBJ databases">
        <title>Hyperibacter terrae gen. nov., sp. nov. and Hyperibacter viscosus sp. nov., two new members in the family Rhodospirillaceae isolated from the rhizosphere of Hypericum perforatum.</title>
        <authorList>
            <person name="Noviana Z."/>
        </authorList>
    </citation>
    <scope>NUCLEOTIDE SEQUENCE [LARGE SCALE GENOMIC DNA]</scope>
    <source>
        <strain evidence="3 4">R5959</strain>
    </source>
</reference>
<organism evidence="3 4">
    <name type="scientific">Hypericibacter adhaerens</name>
    <dbReference type="NCBI Taxonomy" id="2602016"/>
    <lineage>
        <taxon>Bacteria</taxon>
        <taxon>Pseudomonadati</taxon>
        <taxon>Pseudomonadota</taxon>
        <taxon>Alphaproteobacteria</taxon>
        <taxon>Rhodospirillales</taxon>
        <taxon>Dongiaceae</taxon>
        <taxon>Hypericibacter</taxon>
    </lineage>
</organism>
<proteinExistence type="predicted"/>
<evidence type="ECO:0000313" key="4">
    <source>
        <dbReference type="Proteomes" id="UP000325797"/>
    </source>
</evidence>
<keyword evidence="2" id="KW-1133">Transmembrane helix</keyword>
<sequence length="150" mass="15887">MAALPGLDDGSDGAHSSDWAGADKEPNAAHIEGQPGWPLEPRPRGGFMRNSMIGLVFSAFLAAAALPLAGYVGTAQAQGDEPSQQTPDQLAVEGVNRLMQALQLLIQQIPQYDAPVIDENGNIIIRRRHDDAPIPRQKPAEPDGADSTST</sequence>
<evidence type="ECO:0000256" key="1">
    <source>
        <dbReference type="SAM" id="MobiDB-lite"/>
    </source>
</evidence>
<dbReference type="KEGG" id="hadh:FRZ61_12870"/>
<dbReference type="Proteomes" id="UP000325797">
    <property type="component" value="Chromosome"/>
</dbReference>
<evidence type="ECO:0000313" key="3">
    <source>
        <dbReference type="EMBL" id="QEX21362.1"/>
    </source>
</evidence>
<keyword evidence="2" id="KW-0812">Transmembrane</keyword>
<dbReference type="OrthoDB" id="7308154at2"/>